<name>A0A7Z2T6Q2_9VIBR</name>
<dbReference type="RefSeq" id="WP_164650294.1">
    <property type="nucleotide sequence ID" value="NZ_CP047476.1"/>
</dbReference>
<proteinExistence type="predicted"/>
<accession>A0A7Z2T6Q2</accession>
<dbReference type="Proteomes" id="UP000464262">
    <property type="component" value="Chromosome 2"/>
</dbReference>
<protein>
    <submittedName>
        <fullName evidence="1">Uncharacterized protein</fullName>
    </submittedName>
</protein>
<gene>
    <name evidence="1" type="ORF">GT360_17800</name>
</gene>
<evidence type="ECO:0000313" key="1">
    <source>
        <dbReference type="EMBL" id="QIA65394.1"/>
    </source>
</evidence>
<keyword evidence="2" id="KW-1185">Reference proteome</keyword>
<organism evidence="1 2">
    <name type="scientific">Vibrio astriarenae</name>
    <dbReference type="NCBI Taxonomy" id="1481923"/>
    <lineage>
        <taxon>Bacteria</taxon>
        <taxon>Pseudomonadati</taxon>
        <taxon>Pseudomonadota</taxon>
        <taxon>Gammaproteobacteria</taxon>
        <taxon>Vibrionales</taxon>
        <taxon>Vibrionaceae</taxon>
        <taxon>Vibrio</taxon>
    </lineage>
</organism>
<evidence type="ECO:0000313" key="2">
    <source>
        <dbReference type="Proteomes" id="UP000464262"/>
    </source>
</evidence>
<reference evidence="1 2" key="1">
    <citation type="submission" date="2020-01" db="EMBL/GenBank/DDBJ databases">
        <title>Whole genome and functional gene identification of agarase of Vibrio HN897.</title>
        <authorList>
            <person name="Liu Y."/>
            <person name="Zhao Z."/>
        </authorList>
    </citation>
    <scope>NUCLEOTIDE SEQUENCE [LARGE SCALE GENOMIC DNA]</scope>
    <source>
        <strain evidence="1 2">HN897</strain>
    </source>
</reference>
<sequence length="206" mass="23775">MKNDLRLLTVWHSITDTLPHRRKEPEAFIDELAKTLTYFGEHPEKEHLLTLSDSDIYAWIKVLVTGCSNLDDVLHLYGSREDYDSFSTKRCDLIESIFTVINKDNMKGLPLQVLDPLINTVLKHVNDITIGQLGCTYLALVRSIEEVSLNEKVTTHVKNLIARESSQYSEQLTFWLIILIDHACVFPYQLEQELNDCLDKFIEQHG</sequence>
<dbReference type="AlphaFoldDB" id="A0A7Z2T6Q2"/>
<dbReference type="EMBL" id="CP047476">
    <property type="protein sequence ID" value="QIA65394.1"/>
    <property type="molecule type" value="Genomic_DNA"/>
</dbReference>
<dbReference type="KEGG" id="vas:GT360_17800"/>